<proteinExistence type="predicted"/>
<evidence type="ECO:0000313" key="2">
    <source>
        <dbReference type="Proteomes" id="UP000006744"/>
    </source>
</evidence>
<dbReference type="HOGENOM" id="CLU_646642_0_0_9"/>
<organism evidence="1 2">
    <name type="scientific">Bacillus cereus (strain G9842)</name>
    <dbReference type="NCBI Taxonomy" id="405531"/>
    <lineage>
        <taxon>Bacteria</taxon>
        <taxon>Bacillati</taxon>
        <taxon>Bacillota</taxon>
        <taxon>Bacilli</taxon>
        <taxon>Bacillales</taxon>
        <taxon>Bacillaceae</taxon>
        <taxon>Bacillus</taxon>
        <taxon>Bacillus cereus group</taxon>
    </lineage>
</organism>
<dbReference type="Proteomes" id="UP000006744">
    <property type="component" value="Plasmid pG9842_140"/>
</dbReference>
<dbReference type="EMBL" id="CP001188">
    <property type="protein sequence ID" value="ACK98781.1"/>
    <property type="molecule type" value="Genomic_DNA"/>
</dbReference>
<geneLocation type="plasmid" evidence="1 2">
    <name>pG9842_140</name>
</geneLocation>
<sequence length="424" mass="50360">MMKNAYKELYGSKGIDTNYEREKIEYRPSIGYTKEMAIQNLQPQVKGIIERSRKFTVSQSLLDYDELINEVNVILKDIKERNDNQLIDKLTENLKQRRVKEAALLEKEYCGYKQKGDLELYSLLFNIKESITSQREFIDSRFRVQFTNESDLEKIEKAELKSIEEWEFLEAQVLEGYSILAEAHEDDEEPIMDENLFPNIRELNYEVLTKMEQIKRKQEMFHITLADTSYIHKNRYFMILNVIEKAKILVYDSKSLIDKNLKAFILSIKEFGDLSIVKSHLVLNFNDIQDQHLSIKGRMISLDVEKEIFASEKHYLHQQLEVKTTEPLKNWLFNQEEQMSGSMDLFATYMINSIDNVKKTYESNIADILNFYKSESDFYEKQTNLLRNKEEIRRFYRILEDLEGVQEIQGSWIEEYLRAEGYSI</sequence>
<accession>B7IZG1</accession>
<dbReference type="AlphaFoldDB" id="B7IZG1"/>
<protein>
    <submittedName>
        <fullName evidence="1">Uncharacterized protein</fullName>
    </submittedName>
</protein>
<reference evidence="1 2" key="1">
    <citation type="submission" date="2008-10" db="EMBL/GenBank/DDBJ databases">
        <title>Genome sequence of Bacillus cereus G9842.</title>
        <authorList>
            <person name="Dodson R.J."/>
            <person name="Durkin A.S."/>
            <person name="Rosovitz M.J."/>
            <person name="Rasko D.A."/>
            <person name="Hoffmaster A."/>
            <person name="Ravel J."/>
            <person name="Sutton G."/>
        </authorList>
    </citation>
    <scope>NUCLEOTIDE SEQUENCE [LARGE SCALE GENOMIC DNA]</scope>
    <source>
        <strain evidence="1 2">G9842</strain>
        <plasmid evidence="1 2">pG9842_140</plasmid>
    </source>
</reference>
<dbReference type="KEGG" id="bcg:BCG9842_A0088"/>
<name>B7IZG1_BACC2</name>
<gene>
    <name evidence="1" type="ordered locus">BCG9842_A0088</name>
</gene>
<keyword evidence="1" id="KW-0614">Plasmid</keyword>
<dbReference type="RefSeq" id="WP_000977192.1">
    <property type="nucleotide sequence ID" value="NC_011774.1"/>
</dbReference>
<evidence type="ECO:0000313" key="1">
    <source>
        <dbReference type="EMBL" id="ACK98781.1"/>
    </source>
</evidence>